<feature type="region of interest" description="Disordered" evidence="1">
    <location>
        <begin position="97"/>
        <end position="121"/>
    </location>
</feature>
<evidence type="ECO:0000313" key="3">
    <source>
        <dbReference type="WBParaSite" id="PgR016_g038_t04"/>
    </source>
</evidence>
<organism evidence="2 3">
    <name type="scientific">Parascaris univalens</name>
    <name type="common">Nematode worm</name>
    <dbReference type="NCBI Taxonomy" id="6257"/>
    <lineage>
        <taxon>Eukaryota</taxon>
        <taxon>Metazoa</taxon>
        <taxon>Ecdysozoa</taxon>
        <taxon>Nematoda</taxon>
        <taxon>Chromadorea</taxon>
        <taxon>Rhabditida</taxon>
        <taxon>Spirurina</taxon>
        <taxon>Ascaridomorpha</taxon>
        <taxon>Ascaridoidea</taxon>
        <taxon>Ascarididae</taxon>
        <taxon>Parascaris</taxon>
    </lineage>
</organism>
<keyword evidence="2" id="KW-1185">Reference proteome</keyword>
<dbReference type="WBParaSite" id="PgR016_g038_t04">
    <property type="protein sequence ID" value="PgR016_g038_t04"/>
    <property type="gene ID" value="PgR016_g038"/>
</dbReference>
<dbReference type="Proteomes" id="UP000887569">
    <property type="component" value="Unplaced"/>
</dbReference>
<feature type="compositionally biased region" description="Low complexity" evidence="1">
    <location>
        <begin position="100"/>
        <end position="112"/>
    </location>
</feature>
<evidence type="ECO:0000256" key="1">
    <source>
        <dbReference type="SAM" id="MobiDB-lite"/>
    </source>
</evidence>
<dbReference type="AlphaFoldDB" id="A0A915AU88"/>
<accession>A0A915AU88</accession>
<reference evidence="3" key="1">
    <citation type="submission" date="2022-11" db="UniProtKB">
        <authorList>
            <consortium name="WormBaseParasite"/>
        </authorList>
    </citation>
    <scope>IDENTIFICATION</scope>
</reference>
<name>A0A915AU88_PARUN</name>
<sequence>QMHSGLKLNEKHLERHSAIAMMEAVQKSAASAGIASLCCTSPSFVRLLHTACRLAVGCPLPRCIRYPPRFRLHSSLTSIFYTHECALRLNPKAYSHHLQHSSTSTTTNITLKTSRRKSRTP</sequence>
<proteinExistence type="predicted"/>
<protein>
    <submittedName>
        <fullName evidence="3">Transmembrane protein</fullName>
    </submittedName>
</protein>
<evidence type="ECO:0000313" key="2">
    <source>
        <dbReference type="Proteomes" id="UP000887569"/>
    </source>
</evidence>